<proteinExistence type="predicted"/>
<dbReference type="InterPro" id="IPR029063">
    <property type="entry name" value="SAM-dependent_MTases_sf"/>
</dbReference>
<evidence type="ECO:0000313" key="3">
    <source>
        <dbReference type="Proteomes" id="UP000799772"/>
    </source>
</evidence>
<dbReference type="SUPFAM" id="SSF53335">
    <property type="entry name" value="S-adenosyl-L-methionine-dependent methyltransferases"/>
    <property type="match status" value="1"/>
</dbReference>
<dbReference type="GO" id="GO:0008168">
    <property type="term" value="F:methyltransferase activity"/>
    <property type="evidence" value="ECO:0007669"/>
    <property type="project" value="UniProtKB-KW"/>
</dbReference>
<dbReference type="Pfam" id="PF13649">
    <property type="entry name" value="Methyltransf_25"/>
    <property type="match status" value="1"/>
</dbReference>
<reference evidence="2" key="1">
    <citation type="journal article" date="2020" name="Stud. Mycol.">
        <title>101 Dothideomycetes genomes: a test case for predicting lifestyles and emergence of pathogens.</title>
        <authorList>
            <person name="Haridas S."/>
            <person name="Albert R."/>
            <person name="Binder M."/>
            <person name="Bloem J."/>
            <person name="Labutti K."/>
            <person name="Salamov A."/>
            <person name="Andreopoulos B."/>
            <person name="Baker S."/>
            <person name="Barry K."/>
            <person name="Bills G."/>
            <person name="Bluhm B."/>
            <person name="Cannon C."/>
            <person name="Castanera R."/>
            <person name="Culley D."/>
            <person name="Daum C."/>
            <person name="Ezra D."/>
            <person name="Gonzalez J."/>
            <person name="Henrissat B."/>
            <person name="Kuo A."/>
            <person name="Liang C."/>
            <person name="Lipzen A."/>
            <person name="Lutzoni F."/>
            <person name="Magnuson J."/>
            <person name="Mondo S."/>
            <person name="Nolan M."/>
            <person name="Ohm R."/>
            <person name="Pangilinan J."/>
            <person name="Park H.-J."/>
            <person name="Ramirez L."/>
            <person name="Alfaro M."/>
            <person name="Sun H."/>
            <person name="Tritt A."/>
            <person name="Yoshinaga Y."/>
            <person name="Zwiers L.-H."/>
            <person name="Turgeon B."/>
            <person name="Goodwin S."/>
            <person name="Spatafora J."/>
            <person name="Crous P."/>
            <person name="Grigoriev I."/>
        </authorList>
    </citation>
    <scope>NUCLEOTIDE SEQUENCE</scope>
    <source>
        <strain evidence="2">CBS 133067</strain>
    </source>
</reference>
<dbReference type="InterPro" id="IPR041698">
    <property type="entry name" value="Methyltransf_25"/>
</dbReference>
<sequence>MSQPTSLDPQLKDFYAKAAQTYEKNPRGTRTPTYPAFLHAQKYLPPVTPSSIVHDNACGPGIVTGELITQGLSAGQTPPKIYATDLSPQMIDVVRNRIATVEGWKEVEAFVCDGKDLSGLDDAIFTHSITNFGIFGHGTNAIYRTLKPGGTALVTTFKVQPVLLLAREVRKAINSDLSSFPPGFNDEWGTEGWLRRQFEEGGFAPERVRIEVVTFLDAYRDVEEVVQDLGGDF</sequence>
<dbReference type="EMBL" id="ML978141">
    <property type="protein sequence ID" value="KAF2092957.1"/>
    <property type="molecule type" value="Genomic_DNA"/>
</dbReference>
<evidence type="ECO:0000313" key="2">
    <source>
        <dbReference type="EMBL" id="KAF2092957.1"/>
    </source>
</evidence>
<keyword evidence="2" id="KW-0489">Methyltransferase</keyword>
<evidence type="ECO:0000259" key="1">
    <source>
        <dbReference type="Pfam" id="PF13649"/>
    </source>
</evidence>
<dbReference type="Gene3D" id="3.40.50.150">
    <property type="entry name" value="Vaccinia Virus protein VP39"/>
    <property type="match status" value="1"/>
</dbReference>
<name>A0A9P4I6H6_9PEZI</name>
<accession>A0A9P4I6H6</accession>
<organism evidence="2 3">
    <name type="scientific">Rhizodiscina lignyota</name>
    <dbReference type="NCBI Taxonomy" id="1504668"/>
    <lineage>
        <taxon>Eukaryota</taxon>
        <taxon>Fungi</taxon>
        <taxon>Dikarya</taxon>
        <taxon>Ascomycota</taxon>
        <taxon>Pezizomycotina</taxon>
        <taxon>Dothideomycetes</taxon>
        <taxon>Pleosporomycetidae</taxon>
        <taxon>Aulographales</taxon>
        <taxon>Rhizodiscinaceae</taxon>
        <taxon>Rhizodiscina</taxon>
    </lineage>
</organism>
<dbReference type="OrthoDB" id="2013972at2759"/>
<dbReference type="GO" id="GO:0032259">
    <property type="term" value="P:methylation"/>
    <property type="evidence" value="ECO:0007669"/>
    <property type="project" value="UniProtKB-KW"/>
</dbReference>
<dbReference type="CDD" id="cd02440">
    <property type="entry name" value="AdoMet_MTases"/>
    <property type="match status" value="1"/>
</dbReference>
<keyword evidence="2" id="KW-0808">Transferase</keyword>
<dbReference type="Proteomes" id="UP000799772">
    <property type="component" value="Unassembled WGS sequence"/>
</dbReference>
<keyword evidence="3" id="KW-1185">Reference proteome</keyword>
<dbReference type="AlphaFoldDB" id="A0A9P4I6H6"/>
<comment type="caution">
    <text evidence="2">The sequence shown here is derived from an EMBL/GenBank/DDBJ whole genome shotgun (WGS) entry which is preliminary data.</text>
</comment>
<gene>
    <name evidence="2" type="ORF">NA57DRAFT_49448</name>
</gene>
<protein>
    <submittedName>
        <fullName evidence="2">S-adenosyl-L-methionine-dependent methyltransferase</fullName>
    </submittedName>
</protein>
<feature type="domain" description="Methyltransferase" evidence="1">
    <location>
        <begin position="54"/>
        <end position="150"/>
    </location>
</feature>